<proteinExistence type="predicted"/>
<feature type="transmembrane region" description="Helical" evidence="1">
    <location>
        <begin position="174"/>
        <end position="195"/>
    </location>
</feature>
<feature type="transmembrane region" description="Helical" evidence="1">
    <location>
        <begin position="12"/>
        <end position="33"/>
    </location>
</feature>
<gene>
    <name evidence="3" type="ordered locus">SAR116_1377</name>
</gene>
<sequence length="405" mass="44988">MIDYLWIWSEMLIRWVHVIAGIAWIGSSFYFIALDLSLKPGKQLPDEAHGQAWQVHGGGFYNMVKYLVAPKRMPDELTWFKWEAYGTWISGMALMALVYYGVASLYMIDLEILDITEWQAVAISLAGIILGWAVYDGLCRSPLGRDDTMLAVAGFAFLVLLAYGYTQIFSARGAFMQMGVMIGTMMVANVLMVIIPGQSKVVAALKAGDTPDPAYGIRGKQRSLHNNYLTLPVIFVMLGGHYPMVFATAYSWIILALVLVIGCVIRHYYNTKHKGLPAPNWTWFVAAVLTVLAMFLSYAGAPQASYDEASYGRGAELHAHAVELVIERCSICHAEVPQWDGMAFAPKGILLENETQVIALVDEIFWQSAQSHAMPPGNVIWVEDEERAMLAAWRAAMRAGEIEDS</sequence>
<evidence type="ECO:0000256" key="1">
    <source>
        <dbReference type="SAM" id="Phobius"/>
    </source>
</evidence>
<dbReference type="HOGENOM" id="CLU_058049_0_0_5"/>
<dbReference type="InterPro" id="IPR010389">
    <property type="entry name" value="Urate_ox_N"/>
</dbReference>
<feature type="transmembrane region" description="Helical" evidence="1">
    <location>
        <begin position="120"/>
        <end position="138"/>
    </location>
</feature>
<dbReference type="KEGG" id="apb:SAR116_1377"/>
<evidence type="ECO:0000313" key="4">
    <source>
        <dbReference type="Proteomes" id="UP000007460"/>
    </source>
</evidence>
<dbReference type="Proteomes" id="UP000007460">
    <property type="component" value="Chromosome"/>
</dbReference>
<dbReference type="STRING" id="488538.SAR116_1377"/>
<feature type="transmembrane region" description="Helical" evidence="1">
    <location>
        <begin position="250"/>
        <end position="269"/>
    </location>
</feature>
<evidence type="ECO:0000313" key="3">
    <source>
        <dbReference type="EMBL" id="ADE39620.1"/>
    </source>
</evidence>
<organism evidence="3 4">
    <name type="scientific">Puniceispirillum marinum (strain IMCC1322)</name>
    <dbReference type="NCBI Taxonomy" id="488538"/>
    <lineage>
        <taxon>Bacteria</taxon>
        <taxon>Pseudomonadati</taxon>
        <taxon>Pseudomonadota</taxon>
        <taxon>Alphaproteobacteria</taxon>
        <taxon>Candidatus Puniceispirillales</taxon>
        <taxon>Candidatus Puniceispirillaceae</taxon>
        <taxon>Candidatus Puniceispirillum</taxon>
    </lineage>
</organism>
<reference evidence="3 4" key="1">
    <citation type="journal article" date="2010" name="J. Bacteriol.">
        <title>Complete genome sequence of "Candidatus Puniceispirillum marinum" IMCC1322, a representative of the SAR116 clade in the Alphaproteobacteria.</title>
        <authorList>
            <person name="Oh H.M."/>
            <person name="Kwon K.K."/>
            <person name="Kang I."/>
            <person name="Kang S.G."/>
            <person name="Lee J.H."/>
            <person name="Kim S.J."/>
            <person name="Cho J.C."/>
        </authorList>
    </citation>
    <scope>NUCLEOTIDE SEQUENCE [LARGE SCALE GENOMIC DNA]</scope>
    <source>
        <strain evidence="3 4">IMCC1322</strain>
    </source>
</reference>
<feature type="transmembrane region" description="Helical" evidence="1">
    <location>
        <begin position="85"/>
        <end position="108"/>
    </location>
</feature>
<protein>
    <recommendedName>
        <fullName evidence="2">Urate oxidase N-terminal domain-containing protein</fullName>
    </recommendedName>
</protein>
<dbReference type="OrthoDB" id="9787495at2"/>
<dbReference type="AlphaFoldDB" id="D5BTM3"/>
<feature type="transmembrane region" description="Helical" evidence="1">
    <location>
        <begin position="150"/>
        <end position="168"/>
    </location>
</feature>
<dbReference type="EMBL" id="CP001751">
    <property type="protein sequence ID" value="ADE39620.1"/>
    <property type="molecule type" value="Genomic_DNA"/>
</dbReference>
<evidence type="ECO:0000259" key="2">
    <source>
        <dbReference type="Pfam" id="PF06181"/>
    </source>
</evidence>
<dbReference type="Pfam" id="PF06181">
    <property type="entry name" value="Urate_ox_N"/>
    <property type="match status" value="1"/>
</dbReference>
<name>D5BTM3_PUNMI</name>
<accession>D5BTM3</accession>
<feature type="domain" description="Urate oxidase N-terminal" evidence="2">
    <location>
        <begin position="4"/>
        <end position="296"/>
    </location>
</feature>
<keyword evidence="1" id="KW-0812">Transmembrane</keyword>
<keyword evidence="1" id="KW-1133">Transmembrane helix</keyword>
<keyword evidence="1" id="KW-0472">Membrane</keyword>
<keyword evidence="4" id="KW-1185">Reference proteome</keyword>
<dbReference type="RefSeq" id="WP_013046247.1">
    <property type="nucleotide sequence ID" value="NC_014010.1"/>
</dbReference>
<dbReference type="eggNOG" id="COG3748">
    <property type="taxonomic scope" value="Bacteria"/>
</dbReference>
<feature type="transmembrane region" description="Helical" evidence="1">
    <location>
        <begin position="281"/>
        <end position="301"/>
    </location>
</feature>